<dbReference type="Gene3D" id="3.40.50.150">
    <property type="entry name" value="Vaccinia Virus protein VP39"/>
    <property type="match status" value="1"/>
</dbReference>
<sequence length="280" mass="29698">MTRNLEPIAATPFTDRALVAGSLYAAPDRLAQRTTALHRAKVSGANATDTIAALAADADPAPQMIIDVGCGRGTATVRLARQYPSAIILAVDQSPGLLTVVRDRLSAQHRSTALIAADFHHLPLPTASADLALAGFCLYHSPRPRHALAEIARCVRPGGWIIATTKSADSYHDIDALIATSGLDPGADQRPSLYQTFHTGNAEAVAAAAGLTVQRRVDQQHIFEFADLDHLAAYAITCPKYRLPANLTDATSLAAELRRRAPDAGPTTASTVTYLIAQRP</sequence>
<dbReference type="SUPFAM" id="SSF53335">
    <property type="entry name" value="S-adenosyl-L-methionine-dependent methyltransferases"/>
    <property type="match status" value="1"/>
</dbReference>
<dbReference type="AlphaFoldDB" id="A0A8J4E7L3"/>
<dbReference type="InterPro" id="IPR029063">
    <property type="entry name" value="SAM-dependent_MTases_sf"/>
</dbReference>
<dbReference type="PANTHER" id="PTHR43591:SF24">
    <property type="entry name" value="2-METHOXY-6-POLYPRENYL-1,4-BENZOQUINOL METHYLASE, MITOCHONDRIAL"/>
    <property type="match status" value="1"/>
</dbReference>
<gene>
    <name evidence="2" type="ORF">Vau01_121920</name>
</gene>
<dbReference type="EMBL" id="BOPG01000125">
    <property type="protein sequence ID" value="GIJ64676.1"/>
    <property type="molecule type" value="Genomic_DNA"/>
</dbReference>
<feature type="domain" description="Methyltransferase type 11" evidence="1">
    <location>
        <begin position="66"/>
        <end position="162"/>
    </location>
</feature>
<dbReference type="GO" id="GO:0008757">
    <property type="term" value="F:S-adenosylmethionine-dependent methyltransferase activity"/>
    <property type="evidence" value="ECO:0007669"/>
    <property type="project" value="InterPro"/>
</dbReference>
<dbReference type="Pfam" id="PF08241">
    <property type="entry name" value="Methyltransf_11"/>
    <property type="match status" value="1"/>
</dbReference>
<name>A0A8J4E7L3_9ACTN</name>
<proteinExistence type="predicted"/>
<evidence type="ECO:0000313" key="3">
    <source>
        <dbReference type="Proteomes" id="UP000612585"/>
    </source>
</evidence>
<keyword evidence="3" id="KW-1185">Reference proteome</keyword>
<organism evidence="2 3">
    <name type="scientific">Virgisporangium aurantiacum</name>
    <dbReference type="NCBI Taxonomy" id="175570"/>
    <lineage>
        <taxon>Bacteria</taxon>
        <taxon>Bacillati</taxon>
        <taxon>Actinomycetota</taxon>
        <taxon>Actinomycetes</taxon>
        <taxon>Micromonosporales</taxon>
        <taxon>Micromonosporaceae</taxon>
        <taxon>Virgisporangium</taxon>
    </lineage>
</organism>
<accession>A0A8J4E7L3</accession>
<dbReference type="CDD" id="cd02440">
    <property type="entry name" value="AdoMet_MTases"/>
    <property type="match status" value="1"/>
</dbReference>
<dbReference type="InterPro" id="IPR013216">
    <property type="entry name" value="Methyltransf_11"/>
</dbReference>
<evidence type="ECO:0000259" key="1">
    <source>
        <dbReference type="Pfam" id="PF08241"/>
    </source>
</evidence>
<protein>
    <recommendedName>
        <fullName evidence="1">Methyltransferase type 11 domain-containing protein</fullName>
    </recommendedName>
</protein>
<evidence type="ECO:0000313" key="2">
    <source>
        <dbReference type="EMBL" id="GIJ64676.1"/>
    </source>
</evidence>
<reference evidence="2" key="1">
    <citation type="submission" date="2021-01" db="EMBL/GenBank/DDBJ databases">
        <title>Whole genome shotgun sequence of Virgisporangium aurantiacum NBRC 16421.</title>
        <authorList>
            <person name="Komaki H."/>
            <person name="Tamura T."/>
        </authorList>
    </citation>
    <scope>NUCLEOTIDE SEQUENCE</scope>
    <source>
        <strain evidence="2">NBRC 16421</strain>
    </source>
</reference>
<dbReference type="PANTHER" id="PTHR43591">
    <property type="entry name" value="METHYLTRANSFERASE"/>
    <property type="match status" value="1"/>
</dbReference>
<comment type="caution">
    <text evidence="2">The sequence shown here is derived from an EMBL/GenBank/DDBJ whole genome shotgun (WGS) entry which is preliminary data.</text>
</comment>
<dbReference type="Proteomes" id="UP000612585">
    <property type="component" value="Unassembled WGS sequence"/>
</dbReference>